<dbReference type="EMBL" id="RCMG01000044">
    <property type="protein sequence ID" value="KAG2866207.1"/>
    <property type="molecule type" value="Genomic_DNA"/>
</dbReference>
<gene>
    <name evidence="2" type="ORF">PC113_g3054</name>
</gene>
<evidence type="ECO:0000313" key="2">
    <source>
        <dbReference type="EMBL" id="KAG2866207.1"/>
    </source>
</evidence>
<dbReference type="AlphaFoldDB" id="A0A8T0ZSA1"/>
<reference evidence="2" key="1">
    <citation type="submission" date="2018-10" db="EMBL/GenBank/DDBJ databases">
        <title>Effector identification in a new, highly contiguous assembly of the strawberry crown rot pathogen Phytophthora cactorum.</title>
        <authorList>
            <person name="Armitage A.D."/>
            <person name="Nellist C.F."/>
            <person name="Bates H."/>
            <person name="Vickerstaff R.J."/>
            <person name="Harrison R.J."/>
        </authorList>
    </citation>
    <scope>NUCLEOTIDE SEQUENCE</scope>
    <source>
        <strain evidence="2">15-7</strain>
    </source>
</reference>
<name>A0A8T0ZSA1_9STRA</name>
<dbReference type="VEuPathDB" id="FungiDB:PC110_g5568"/>
<feature type="compositionally biased region" description="Basic and acidic residues" evidence="1">
    <location>
        <begin position="25"/>
        <end position="35"/>
    </location>
</feature>
<protein>
    <submittedName>
        <fullName evidence="2">Uncharacterized protein</fullName>
    </submittedName>
</protein>
<organism evidence="2 3">
    <name type="scientific">Phytophthora cactorum</name>
    <dbReference type="NCBI Taxonomy" id="29920"/>
    <lineage>
        <taxon>Eukaryota</taxon>
        <taxon>Sar</taxon>
        <taxon>Stramenopiles</taxon>
        <taxon>Oomycota</taxon>
        <taxon>Peronosporomycetes</taxon>
        <taxon>Peronosporales</taxon>
        <taxon>Peronosporaceae</taxon>
        <taxon>Phytophthora</taxon>
    </lineage>
</organism>
<dbReference type="Proteomes" id="UP000735874">
    <property type="component" value="Unassembled WGS sequence"/>
</dbReference>
<evidence type="ECO:0000313" key="3">
    <source>
        <dbReference type="Proteomes" id="UP000735874"/>
    </source>
</evidence>
<accession>A0A8T0ZSA1</accession>
<evidence type="ECO:0000256" key="1">
    <source>
        <dbReference type="SAM" id="MobiDB-lite"/>
    </source>
</evidence>
<feature type="region of interest" description="Disordered" evidence="1">
    <location>
        <begin position="1"/>
        <end position="54"/>
    </location>
</feature>
<sequence length="292" mass="31940">MGASPRAITDWTARTLIDPGRQRRTSADREPHDANEPAVSSPANFAPNPEPQQRDDAAVQDFKQYADQRGRKNVEQFSVGDRVLLSTTGLRPTLVTNLGASKLAPRYIGPFKVTKVLSDAYTLQLLWLSGYILPSTWGACVDITRPLFPATLVPGASVPAIHAVAQLRILRILLFHLVQASKKATQKLRARSLLSTDTIHGSSATVLLLLSIARVTSAISWRQSSSTTMIALIHSEITALTAVTVAPLHIANTWCVGLTQFLIVWSHARHFSPTFRTAWRSTRLALPRIGGN</sequence>
<proteinExistence type="predicted"/>
<comment type="caution">
    <text evidence="2">The sequence shown here is derived from an EMBL/GenBank/DDBJ whole genome shotgun (WGS) entry which is preliminary data.</text>
</comment>